<accession>A0A1G1V310</accession>
<dbReference type="Pfam" id="PF00534">
    <property type="entry name" value="Glycos_transf_1"/>
    <property type="match status" value="1"/>
</dbReference>
<dbReference type="GO" id="GO:0006487">
    <property type="term" value="P:protein N-linked glycosylation"/>
    <property type="evidence" value="ECO:0007669"/>
    <property type="project" value="TreeGrafter"/>
</dbReference>
<dbReference type="Pfam" id="PF13439">
    <property type="entry name" value="Glyco_transf_4"/>
    <property type="match status" value="1"/>
</dbReference>
<evidence type="ECO:0000313" key="3">
    <source>
        <dbReference type="EMBL" id="OGY09745.1"/>
    </source>
</evidence>
<dbReference type="PANTHER" id="PTHR45919:SF1">
    <property type="entry name" value="GDP-MAN:MAN(3)GLCNAC(2)-PP-DOL ALPHA-1,2-MANNOSYLTRANSFERASE"/>
    <property type="match status" value="1"/>
</dbReference>
<sequence length="343" mass="38959">MRALIYDPYLDTAGGGERYMLTAAAVLSRHGYKVDVWWKDKKIASWLQTRLGIDFSGITFIDALNHGLGYDLVFWLSDGSLPLLMGRKNVVHFQTPFKNIGGRTLFNRLKKVKIDEVVCNSNFTKSVIDKEFNVASRVVYPPVNTDFFLSCKKENIILYVGRYSQLQQLKRQDVLVEAFCKMLEQGLKGWRLMLIGGSEIGGREYVKTLKNMSQGHPIDILENLPLDKVQKAYGKAKIFWSASGFGVDSQRDPQQVEHFGMSVVEAMSAECVPVVVDQGGHKEILKDNDNGFLWNSFDELTGKTLQLIKDERRRIKLAKEAKKTSKKFSIAEFERSILKVFEG</sequence>
<evidence type="ECO:0000259" key="1">
    <source>
        <dbReference type="Pfam" id="PF00534"/>
    </source>
</evidence>
<organism evidence="3 4">
    <name type="scientific">Candidatus Blackburnbacteria bacterium RIFCSPHIGHO2_01_FULL_43_15b</name>
    <dbReference type="NCBI Taxonomy" id="1797513"/>
    <lineage>
        <taxon>Bacteria</taxon>
        <taxon>Candidatus Blackburniibacteriota</taxon>
    </lineage>
</organism>
<evidence type="ECO:0000313" key="4">
    <source>
        <dbReference type="Proteomes" id="UP000177967"/>
    </source>
</evidence>
<dbReference type="Proteomes" id="UP000177967">
    <property type="component" value="Unassembled WGS sequence"/>
</dbReference>
<comment type="caution">
    <text evidence="3">The sequence shown here is derived from an EMBL/GenBank/DDBJ whole genome shotgun (WGS) entry which is preliminary data.</text>
</comment>
<feature type="domain" description="Glycosyl transferase family 1" evidence="1">
    <location>
        <begin position="152"/>
        <end position="323"/>
    </location>
</feature>
<proteinExistence type="predicted"/>
<protein>
    <submittedName>
        <fullName evidence="3">Uncharacterized protein</fullName>
    </submittedName>
</protein>
<gene>
    <name evidence="3" type="ORF">A2782_02810</name>
</gene>
<dbReference type="STRING" id="1797513.A2782_02810"/>
<dbReference type="GO" id="GO:0004377">
    <property type="term" value="F:GDP-Man:Man(3)GlcNAc(2)-PP-Dol alpha-1,2-mannosyltransferase activity"/>
    <property type="evidence" value="ECO:0007669"/>
    <property type="project" value="InterPro"/>
</dbReference>
<dbReference type="CDD" id="cd03801">
    <property type="entry name" value="GT4_PimA-like"/>
    <property type="match status" value="1"/>
</dbReference>
<dbReference type="GO" id="GO:0016020">
    <property type="term" value="C:membrane"/>
    <property type="evidence" value="ECO:0007669"/>
    <property type="project" value="TreeGrafter"/>
</dbReference>
<dbReference type="SUPFAM" id="SSF53756">
    <property type="entry name" value="UDP-Glycosyltransferase/glycogen phosphorylase"/>
    <property type="match status" value="1"/>
</dbReference>
<dbReference type="InterPro" id="IPR001296">
    <property type="entry name" value="Glyco_trans_1"/>
</dbReference>
<dbReference type="InterPro" id="IPR028098">
    <property type="entry name" value="Glyco_trans_4-like_N"/>
</dbReference>
<name>A0A1G1V310_9BACT</name>
<feature type="domain" description="Glycosyltransferase subfamily 4-like N-terminal" evidence="2">
    <location>
        <begin position="14"/>
        <end position="146"/>
    </location>
</feature>
<evidence type="ECO:0000259" key="2">
    <source>
        <dbReference type="Pfam" id="PF13439"/>
    </source>
</evidence>
<dbReference type="Gene3D" id="3.40.50.2000">
    <property type="entry name" value="Glycogen Phosphorylase B"/>
    <property type="match status" value="1"/>
</dbReference>
<dbReference type="AlphaFoldDB" id="A0A1G1V310"/>
<dbReference type="EMBL" id="MHBW01000005">
    <property type="protein sequence ID" value="OGY09745.1"/>
    <property type="molecule type" value="Genomic_DNA"/>
</dbReference>
<reference evidence="3 4" key="1">
    <citation type="journal article" date="2016" name="Nat. Commun.">
        <title>Thousands of microbial genomes shed light on interconnected biogeochemical processes in an aquifer system.</title>
        <authorList>
            <person name="Anantharaman K."/>
            <person name="Brown C.T."/>
            <person name="Hug L.A."/>
            <person name="Sharon I."/>
            <person name="Castelle C.J."/>
            <person name="Probst A.J."/>
            <person name="Thomas B.C."/>
            <person name="Singh A."/>
            <person name="Wilkins M.J."/>
            <person name="Karaoz U."/>
            <person name="Brodie E.L."/>
            <person name="Williams K.H."/>
            <person name="Hubbard S.S."/>
            <person name="Banfield J.F."/>
        </authorList>
    </citation>
    <scope>NUCLEOTIDE SEQUENCE [LARGE SCALE GENOMIC DNA]</scope>
</reference>
<dbReference type="PANTHER" id="PTHR45919">
    <property type="entry name" value="GDP-MAN:MAN(3)GLCNAC(2)-PP-DOL ALPHA-1,2-MANNOSYLTRANSFERASE"/>
    <property type="match status" value="1"/>
</dbReference>
<dbReference type="InterPro" id="IPR038013">
    <property type="entry name" value="ALG11"/>
</dbReference>